<feature type="region of interest" description="Disordered" evidence="10">
    <location>
        <begin position="417"/>
        <end position="611"/>
    </location>
</feature>
<dbReference type="SUPFAM" id="SSF55486">
    <property type="entry name" value="Metalloproteases ('zincins'), catalytic domain"/>
    <property type="match status" value="1"/>
</dbReference>
<evidence type="ECO:0000256" key="4">
    <source>
        <dbReference type="ARBA" id="ARBA00022801"/>
    </source>
</evidence>
<evidence type="ECO:0000259" key="12">
    <source>
        <dbReference type="PROSITE" id="PS50240"/>
    </source>
</evidence>
<dbReference type="PROSITE" id="PS50240">
    <property type="entry name" value="TRYPSIN_DOM"/>
    <property type="match status" value="1"/>
</dbReference>
<dbReference type="Pfam" id="PF01400">
    <property type="entry name" value="Astacin"/>
    <property type="match status" value="1"/>
</dbReference>
<dbReference type="SUPFAM" id="SSF50494">
    <property type="entry name" value="Trypsin-like serine proteases"/>
    <property type="match status" value="1"/>
</dbReference>
<evidence type="ECO:0000256" key="2">
    <source>
        <dbReference type="ARBA" id="ARBA00022670"/>
    </source>
</evidence>
<dbReference type="Gene3D" id="3.40.390.10">
    <property type="entry name" value="Collagenase (Catalytic Domain)"/>
    <property type="match status" value="1"/>
</dbReference>
<dbReference type="GO" id="GO:0008270">
    <property type="term" value="F:zinc ion binding"/>
    <property type="evidence" value="ECO:0007669"/>
    <property type="project" value="UniProtKB-UniRule"/>
</dbReference>
<comment type="cofactor">
    <cofactor evidence="9">
        <name>Zn(2+)</name>
        <dbReference type="ChEBI" id="CHEBI:29105"/>
    </cofactor>
    <text evidence="9">Binds 1 zinc ion per subunit.</text>
</comment>
<dbReference type="InterPro" id="IPR006026">
    <property type="entry name" value="Peptidase_Metallo"/>
</dbReference>
<feature type="binding site" evidence="9">
    <location>
        <position position="114"/>
    </location>
    <ligand>
        <name>Zn(2+)</name>
        <dbReference type="ChEBI" id="CHEBI:29105"/>
        <note>catalytic</note>
    </ligand>
</feature>
<keyword evidence="15" id="KW-1185">Reference proteome</keyword>
<dbReference type="PROSITE" id="PS00135">
    <property type="entry name" value="TRYPSIN_SER"/>
    <property type="match status" value="1"/>
</dbReference>
<dbReference type="InterPro" id="IPR043504">
    <property type="entry name" value="Peptidase_S1_PA_chymotrypsin"/>
</dbReference>
<protein>
    <submittedName>
        <fullName evidence="14">Blastula protease 10-like 3</fullName>
    </submittedName>
</protein>
<evidence type="ECO:0000256" key="7">
    <source>
        <dbReference type="ARBA" id="ARBA00023157"/>
    </source>
</evidence>
<evidence type="ECO:0000313" key="14">
    <source>
        <dbReference type="EMBL" id="KAG7161447.1"/>
    </source>
</evidence>
<dbReference type="PROSITE" id="PS51864">
    <property type="entry name" value="ASTACIN"/>
    <property type="match status" value="1"/>
</dbReference>
<evidence type="ECO:0000259" key="13">
    <source>
        <dbReference type="PROSITE" id="PS51864"/>
    </source>
</evidence>
<keyword evidence="6 9" id="KW-0482">Metalloprotease</keyword>
<dbReference type="InterPro" id="IPR024079">
    <property type="entry name" value="MetalloPept_cat_dom_sf"/>
</dbReference>
<dbReference type="InterPro" id="IPR001254">
    <property type="entry name" value="Trypsin_dom"/>
</dbReference>
<feature type="compositionally biased region" description="Basic and acidic residues" evidence="10">
    <location>
        <begin position="478"/>
        <end position="508"/>
    </location>
</feature>
<keyword evidence="3 9" id="KW-0479">Metal-binding</keyword>
<dbReference type="GO" id="GO:0004252">
    <property type="term" value="F:serine-type endopeptidase activity"/>
    <property type="evidence" value="ECO:0007669"/>
    <property type="project" value="InterPro"/>
</dbReference>
<name>A0A8J5JN77_HOMAM</name>
<dbReference type="InterPro" id="IPR001506">
    <property type="entry name" value="Peptidase_M12A"/>
</dbReference>
<evidence type="ECO:0000313" key="15">
    <source>
        <dbReference type="Proteomes" id="UP000747542"/>
    </source>
</evidence>
<feature type="binding site" evidence="9">
    <location>
        <position position="124"/>
    </location>
    <ligand>
        <name>Zn(2+)</name>
        <dbReference type="ChEBI" id="CHEBI:29105"/>
        <note>catalytic</note>
    </ligand>
</feature>
<sequence length="1172" mass="130784">HRPNNSDTERLPLVPSSCCLRGAIVTVMMAGRRLVPLVVLHLFFSFYVQGEETKIYGFVPANPQSLKHEVFQGDMVLTDRQMASVLEKAIDDLSKRWPEVAGFPYVPYLGIVAHEIGHALGLFHEQSRTDRDAYVQIFLNNIVSASASNFDLEVSANSFGVPYDLTSDMHYGSRDFSRNGQKTIATLDPYDQELIGNRNGLTHMDKKLVNIIYSCIDKWLANCPGSPTVDPCQNHGYTGKDCTCVCPSGTTGATCETITGDYYDSARSSCSQRITSTATIQVESLTAFVLGGFQCSKVINAPQCMLPKVTFTNFIMRERSAGNFYCSEPTETCCIEGLEIILDTSLDGTWYCGSEITAGQSFTATGRRMVLYTFLFNRGFSWSATVEFVDDPACIDREIPVFNFICPLPTSRVKRQVRVGREENESPSSRSNDAKSKKSQTLNRKLKVKDDNVNAKRRNRSKVNTKKSGMRKSKLNSKKSDMRKSKLNSKKSDMRKSKLNSKKSELRKLKNKTKLTSKKNNFNKTDNKRQNNGDKKLKKGNSEINQHKKDDKKQKEISMKTKKVKKVKKNSVAKKMKGTSIERPETRSKDLKKQGIEEHKEESSSSQRTVLASSYGNKKGLYDISDLCNSKYQLDDPDDLFYFGSPDPQSNLKKCKFTVKAPTGVYGNLFVDCLNFNLNKKGCKMESLQLKEKGRKRNKKKYCSNKFDNAFLAEKEVKVIYTRIPYQRKTCSGGFFCYVGFIEKTPEYGKQEGKSESIVAPLPKQIYAPDPFAHETLVFASSNNAWKASCSIKFNAPENWVLTLSCPHFSLSKLGCKTESLKYTEIVAGKKIKGKHCERDAPQYTSQTNMLLLKYRRKELLKTRCSQGFVCQVTVESASCGVGKVTPPNRIVSGEDADQGEYPWLVQIYITDIAKENQRCAEHTDVGIGKHGVQLIVVPIFRNGTIGGTSIEVALGELMLDPPKTFGISEIVIHEDFDINTLTNDITLIKLVDPVTFTPNIAPICLATEEDIMPGENNAIVVGWGLQGCGLPQASTLKEVSVDLITDDVCKDFYESKPQPIPILPTHICSSDRDEGDTPLLGDSGGPMMQQLPDGRWVAVGIVSFGSICDFGEPVVYTRVPAFIPWITKTIGKAKCCKWAQLFLLHKLKLISPGHTLYPPPCSYGSWHSAEG</sequence>
<dbReference type="InterPro" id="IPR009003">
    <property type="entry name" value="Peptidase_S1_PA"/>
</dbReference>
<evidence type="ECO:0000256" key="1">
    <source>
        <dbReference type="ARBA" id="ARBA00022536"/>
    </source>
</evidence>
<feature type="domain" description="Peptidase M12A" evidence="13">
    <location>
        <begin position="108"/>
        <end position="216"/>
    </location>
</feature>
<evidence type="ECO:0000256" key="3">
    <source>
        <dbReference type="ARBA" id="ARBA00022723"/>
    </source>
</evidence>
<comment type="caution">
    <text evidence="8">Lacks conserved residue(s) required for the propagation of feature annotation.</text>
</comment>
<evidence type="ECO:0000256" key="5">
    <source>
        <dbReference type="ARBA" id="ARBA00022833"/>
    </source>
</evidence>
<dbReference type="GO" id="GO:0004222">
    <property type="term" value="F:metalloendopeptidase activity"/>
    <property type="evidence" value="ECO:0007669"/>
    <property type="project" value="UniProtKB-UniRule"/>
</dbReference>
<feature type="domain" description="Peptidase S1" evidence="12">
    <location>
        <begin position="891"/>
        <end position="1132"/>
    </location>
</feature>
<dbReference type="InterPro" id="IPR000859">
    <property type="entry name" value="CUB_dom"/>
</dbReference>
<keyword evidence="5 9" id="KW-0862">Zinc</keyword>
<dbReference type="GO" id="GO:0006508">
    <property type="term" value="P:proteolysis"/>
    <property type="evidence" value="ECO:0007669"/>
    <property type="project" value="UniProtKB-KW"/>
</dbReference>
<feature type="active site" evidence="9">
    <location>
        <position position="115"/>
    </location>
</feature>
<feature type="binding site" evidence="9">
    <location>
        <position position="118"/>
    </location>
    <ligand>
        <name>Zn(2+)</name>
        <dbReference type="ChEBI" id="CHEBI:29105"/>
        <note>catalytic</note>
    </ligand>
</feature>
<feature type="non-terminal residue" evidence="14">
    <location>
        <position position="1172"/>
    </location>
</feature>
<dbReference type="PROSITE" id="PS01180">
    <property type="entry name" value="CUB"/>
    <property type="match status" value="1"/>
</dbReference>
<evidence type="ECO:0000256" key="9">
    <source>
        <dbReference type="PROSITE-ProRule" id="PRU01211"/>
    </source>
</evidence>
<dbReference type="AlphaFoldDB" id="A0A8J5JN77"/>
<dbReference type="PANTHER" id="PTHR10127">
    <property type="entry name" value="DISCOIDIN, CUB, EGF, LAMININ , AND ZINC METALLOPROTEASE DOMAIN CONTAINING"/>
    <property type="match status" value="1"/>
</dbReference>
<dbReference type="PANTHER" id="PTHR10127:SF780">
    <property type="entry name" value="METALLOENDOPEPTIDASE"/>
    <property type="match status" value="1"/>
</dbReference>
<evidence type="ECO:0000256" key="8">
    <source>
        <dbReference type="PROSITE-ProRule" id="PRU00059"/>
    </source>
</evidence>
<keyword evidence="2 9" id="KW-0645">Protease</keyword>
<keyword evidence="1" id="KW-0245">EGF-like domain</keyword>
<gene>
    <name evidence="14" type="primary">BP10-L3</name>
    <name evidence="14" type="ORF">Hamer_G021109</name>
</gene>
<dbReference type="SMART" id="SM00235">
    <property type="entry name" value="ZnMc"/>
    <property type="match status" value="1"/>
</dbReference>
<dbReference type="Gene3D" id="2.60.120.290">
    <property type="entry name" value="Spermadhesin, CUB domain"/>
    <property type="match status" value="1"/>
</dbReference>
<keyword evidence="4 9" id="KW-0378">Hydrolase</keyword>
<dbReference type="InterPro" id="IPR033116">
    <property type="entry name" value="TRYPSIN_SER"/>
</dbReference>
<dbReference type="SUPFAM" id="SSF49854">
    <property type="entry name" value="Spermadhesin, CUB domain"/>
    <property type="match status" value="1"/>
</dbReference>
<evidence type="ECO:0000256" key="6">
    <source>
        <dbReference type="ARBA" id="ARBA00023049"/>
    </source>
</evidence>
<comment type="caution">
    <text evidence="14">The sequence shown here is derived from an EMBL/GenBank/DDBJ whole genome shotgun (WGS) entry which is preliminary data.</text>
</comment>
<feature type="domain" description="CUB" evidence="11">
    <location>
        <begin position="731"/>
        <end position="876"/>
    </location>
</feature>
<dbReference type="PRINTS" id="PR00480">
    <property type="entry name" value="ASTACIN"/>
</dbReference>
<reference evidence="14" key="1">
    <citation type="journal article" date="2021" name="Sci. Adv.">
        <title>The American lobster genome reveals insights on longevity, neural, and immune adaptations.</title>
        <authorList>
            <person name="Polinski J.M."/>
            <person name="Zimin A.V."/>
            <person name="Clark K.F."/>
            <person name="Kohn A.B."/>
            <person name="Sadowski N."/>
            <person name="Timp W."/>
            <person name="Ptitsyn A."/>
            <person name="Khanna P."/>
            <person name="Romanova D.Y."/>
            <person name="Williams P."/>
            <person name="Greenwood S.J."/>
            <person name="Moroz L.L."/>
            <person name="Walt D.R."/>
            <person name="Bodnar A.G."/>
        </authorList>
    </citation>
    <scope>NUCLEOTIDE SEQUENCE</scope>
    <source>
        <strain evidence="14">GMGI-L3</strain>
    </source>
</reference>
<feature type="compositionally biased region" description="Basic residues" evidence="10">
    <location>
        <begin position="560"/>
        <end position="577"/>
    </location>
</feature>
<feature type="compositionally biased region" description="Basic residues" evidence="10">
    <location>
        <begin position="455"/>
        <end position="477"/>
    </location>
</feature>
<dbReference type="InterPro" id="IPR035914">
    <property type="entry name" value="Sperma_CUB_dom_sf"/>
</dbReference>
<feature type="compositionally biased region" description="Basic and acidic residues" evidence="10">
    <location>
        <begin position="545"/>
        <end position="559"/>
    </location>
</feature>
<evidence type="ECO:0000256" key="10">
    <source>
        <dbReference type="SAM" id="MobiDB-lite"/>
    </source>
</evidence>
<proteinExistence type="predicted"/>
<organism evidence="14 15">
    <name type="scientific">Homarus americanus</name>
    <name type="common">American lobster</name>
    <dbReference type="NCBI Taxonomy" id="6706"/>
    <lineage>
        <taxon>Eukaryota</taxon>
        <taxon>Metazoa</taxon>
        <taxon>Ecdysozoa</taxon>
        <taxon>Arthropoda</taxon>
        <taxon>Crustacea</taxon>
        <taxon>Multicrustacea</taxon>
        <taxon>Malacostraca</taxon>
        <taxon>Eumalacostraca</taxon>
        <taxon>Eucarida</taxon>
        <taxon>Decapoda</taxon>
        <taxon>Pleocyemata</taxon>
        <taxon>Astacidea</taxon>
        <taxon>Nephropoidea</taxon>
        <taxon>Nephropidae</taxon>
        <taxon>Homarus</taxon>
    </lineage>
</organism>
<dbReference type="Gene3D" id="2.40.10.10">
    <property type="entry name" value="Trypsin-like serine proteases"/>
    <property type="match status" value="1"/>
</dbReference>
<keyword evidence="7" id="KW-1015">Disulfide bond</keyword>
<dbReference type="SMART" id="SM00020">
    <property type="entry name" value="Tryp_SPc"/>
    <property type="match status" value="1"/>
</dbReference>
<dbReference type="Pfam" id="PF00089">
    <property type="entry name" value="Trypsin"/>
    <property type="match status" value="1"/>
</dbReference>
<feature type="compositionally biased region" description="Basic and acidic residues" evidence="10">
    <location>
        <begin position="525"/>
        <end position="535"/>
    </location>
</feature>
<accession>A0A8J5JN77</accession>
<dbReference type="Proteomes" id="UP000747542">
    <property type="component" value="Unassembled WGS sequence"/>
</dbReference>
<feature type="compositionally biased region" description="Basic and acidic residues" evidence="10">
    <location>
        <begin position="580"/>
        <end position="603"/>
    </location>
</feature>
<dbReference type="EMBL" id="JAHLQT010029450">
    <property type="protein sequence ID" value="KAG7161447.1"/>
    <property type="molecule type" value="Genomic_DNA"/>
</dbReference>
<dbReference type="CDD" id="cd00190">
    <property type="entry name" value="Tryp_SPc"/>
    <property type="match status" value="1"/>
</dbReference>
<evidence type="ECO:0000259" key="11">
    <source>
        <dbReference type="PROSITE" id="PS01180"/>
    </source>
</evidence>